<keyword evidence="3" id="KW-1185">Reference proteome</keyword>
<dbReference type="Gene3D" id="1.10.287.70">
    <property type="match status" value="1"/>
</dbReference>
<accession>A0ABW5WV18</accession>
<dbReference type="RefSeq" id="WP_377772890.1">
    <property type="nucleotide sequence ID" value="NZ_JBHUOQ010000001.1"/>
</dbReference>
<evidence type="ECO:0000313" key="2">
    <source>
        <dbReference type="EMBL" id="MFD2830194.1"/>
    </source>
</evidence>
<evidence type="ECO:0000256" key="1">
    <source>
        <dbReference type="SAM" id="Phobius"/>
    </source>
</evidence>
<organism evidence="2 3">
    <name type="scientific">Corticicoccus populi</name>
    <dbReference type="NCBI Taxonomy" id="1812821"/>
    <lineage>
        <taxon>Bacteria</taxon>
        <taxon>Bacillati</taxon>
        <taxon>Bacillota</taxon>
        <taxon>Bacilli</taxon>
        <taxon>Bacillales</taxon>
        <taxon>Staphylococcaceae</taxon>
        <taxon>Corticicoccus</taxon>
    </lineage>
</organism>
<keyword evidence="1" id="KW-0472">Membrane</keyword>
<dbReference type="SUPFAM" id="SSF81324">
    <property type="entry name" value="Voltage-gated potassium channels"/>
    <property type="match status" value="1"/>
</dbReference>
<dbReference type="Proteomes" id="UP001597519">
    <property type="component" value="Unassembled WGS sequence"/>
</dbReference>
<keyword evidence="1" id="KW-0812">Transmembrane</keyword>
<evidence type="ECO:0008006" key="4">
    <source>
        <dbReference type="Google" id="ProtNLM"/>
    </source>
</evidence>
<protein>
    <recommendedName>
        <fullName evidence="4">Two pore domain potassium channel family protein</fullName>
    </recommendedName>
</protein>
<proteinExistence type="predicted"/>
<comment type="caution">
    <text evidence="2">The sequence shown here is derived from an EMBL/GenBank/DDBJ whole genome shotgun (WGS) entry which is preliminary data.</text>
</comment>
<gene>
    <name evidence="2" type="ORF">ACFSX4_06885</name>
</gene>
<name>A0ABW5WV18_9STAP</name>
<dbReference type="EMBL" id="JBHUOQ010000001">
    <property type="protein sequence ID" value="MFD2830194.1"/>
    <property type="molecule type" value="Genomic_DNA"/>
</dbReference>
<keyword evidence="1" id="KW-1133">Transmembrane helix</keyword>
<evidence type="ECO:0000313" key="3">
    <source>
        <dbReference type="Proteomes" id="UP001597519"/>
    </source>
</evidence>
<feature type="transmembrane region" description="Helical" evidence="1">
    <location>
        <begin position="24"/>
        <end position="42"/>
    </location>
</feature>
<reference evidence="3" key="1">
    <citation type="journal article" date="2019" name="Int. J. Syst. Evol. Microbiol.">
        <title>The Global Catalogue of Microorganisms (GCM) 10K type strain sequencing project: providing services to taxonomists for standard genome sequencing and annotation.</title>
        <authorList>
            <consortium name="The Broad Institute Genomics Platform"/>
            <consortium name="The Broad Institute Genome Sequencing Center for Infectious Disease"/>
            <person name="Wu L."/>
            <person name="Ma J."/>
        </authorList>
    </citation>
    <scope>NUCLEOTIDE SEQUENCE [LARGE SCALE GENOMIC DNA]</scope>
    <source>
        <strain evidence="3">KCTC 33575</strain>
    </source>
</reference>
<feature type="transmembrane region" description="Helical" evidence="1">
    <location>
        <begin position="79"/>
        <end position="104"/>
    </location>
</feature>
<sequence length="114" mass="12853">MVSLLLAVRRNLKNLVRILKNETLRALLFMLIIIIISGVIFFMNTEGMRFTEALYTSVVILLPTSIEVNYTPANGFSEMFMLLYLLSGIGLMLTLLLGGVAQLIKKEKLDQEND</sequence>